<evidence type="ECO:0000256" key="4">
    <source>
        <dbReference type="ARBA" id="ARBA00004991"/>
    </source>
</evidence>
<evidence type="ECO:0000256" key="13">
    <source>
        <dbReference type="ARBA" id="ARBA00038302"/>
    </source>
</evidence>
<dbReference type="EC" id="4.1.2.27" evidence="14"/>
<gene>
    <name evidence="18" type="ORF">ASPVEDRAFT_123527</name>
</gene>
<keyword evidence="9" id="KW-1133">Transmembrane helix</keyword>
<dbReference type="GeneID" id="63721604"/>
<dbReference type="VEuPathDB" id="FungiDB:ASPVEDRAFT_123527"/>
<comment type="pathway">
    <text evidence="3">Lipid metabolism; sphingolipid metabolism.</text>
</comment>
<comment type="similarity">
    <text evidence="13">Belongs to the group II decarboxylase family. Sphingosine-1-phosphate lyase subfamily.</text>
</comment>
<evidence type="ECO:0000256" key="14">
    <source>
        <dbReference type="ARBA" id="ARBA00038965"/>
    </source>
</evidence>
<dbReference type="EMBL" id="KV878126">
    <property type="protein sequence ID" value="OJI98519.1"/>
    <property type="molecule type" value="Genomic_DNA"/>
</dbReference>
<dbReference type="STRING" id="1036611.A0A1L9PAF9"/>
<organism evidence="18 19">
    <name type="scientific">Aspergillus versicolor CBS 583.65</name>
    <dbReference type="NCBI Taxonomy" id="1036611"/>
    <lineage>
        <taxon>Eukaryota</taxon>
        <taxon>Fungi</taxon>
        <taxon>Dikarya</taxon>
        <taxon>Ascomycota</taxon>
        <taxon>Pezizomycotina</taxon>
        <taxon>Eurotiomycetes</taxon>
        <taxon>Eurotiomycetidae</taxon>
        <taxon>Eurotiales</taxon>
        <taxon>Aspergillaceae</taxon>
        <taxon>Aspergillus</taxon>
        <taxon>Aspergillus subgen. Nidulantes</taxon>
    </lineage>
</organism>
<evidence type="ECO:0000256" key="1">
    <source>
        <dbReference type="ARBA" id="ARBA00001933"/>
    </source>
</evidence>
<dbReference type="GO" id="GO:0008117">
    <property type="term" value="F:sphinganine-1-phosphate aldolase activity"/>
    <property type="evidence" value="ECO:0007669"/>
    <property type="project" value="UniProtKB-EC"/>
</dbReference>
<evidence type="ECO:0000256" key="16">
    <source>
        <dbReference type="PIRSR" id="PIRSR602129-50"/>
    </source>
</evidence>
<evidence type="ECO:0000256" key="9">
    <source>
        <dbReference type="ARBA" id="ARBA00022989"/>
    </source>
</evidence>
<protein>
    <recommendedName>
        <fullName evidence="14">sphinganine-1-phosphate aldolase</fullName>
        <ecNumber evidence="14">4.1.2.27</ecNumber>
    </recommendedName>
    <alternativeName>
        <fullName evidence="15">Sphingosine-1-phosphate aldolase</fullName>
    </alternativeName>
</protein>
<feature type="modified residue" description="N6-(pyridoxal phosphate)lysine" evidence="16">
    <location>
        <position position="359"/>
    </location>
</feature>
<keyword evidence="6" id="KW-0256">Endoplasmic reticulum</keyword>
<dbReference type="PANTHER" id="PTHR42735">
    <property type="match status" value="1"/>
</dbReference>
<dbReference type="InterPro" id="IPR015422">
    <property type="entry name" value="PyrdxlP-dep_Trfase_small"/>
</dbReference>
<evidence type="ECO:0000256" key="2">
    <source>
        <dbReference type="ARBA" id="ARBA00004389"/>
    </source>
</evidence>
<comment type="pathway">
    <text evidence="4">Sphingolipid metabolism.</text>
</comment>
<dbReference type="GO" id="GO:0019752">
    <property type="term" value="P:carboxylic acid metabolic process"/>
    <property type="evidence" value="ECO:0007669"/>
    <property type="project" value="InterPro"/>
</dbReference>
<dbReference type="Gene3D" id="3.90.1150.10">
    <property type="entry name" value="Aspartate Aminotransferase, domain 1"/>
    <property type="match status" value="1"/>
</dbReference>
<dbReference type="InterPro" id="IPR050477">
    <property type="entry name" value="GrpII_AminoAcid_Decarb"/>
</dbReference>
<keyword evidence="11" id="KW-0472">Membrane</keyword>
<keyword evidence="10" id="KW-0443">Lipid metabolism</keyword>
<evidence type="ECO:0000256" key="8">
    <source>
        <dbReference type="ARBA" id="ARBA00022919"/>
    </source>
</evidence>
<dbReference type="FunFam" id="6.10.140.2150:FF:000002">
    <property type="entry name" value="Sphinganine-1-phosphate aldolase Bst1"/>
    <property type="match status" value="1"/>
</dbReference>
<evidence type="ECO:0000313" key="19">
    <source>
        <dbReference type="Proteomes" id="UP000184073"/>
    </source>
</evidence>
<dbReference type="SUPFAM" id="SSF53383">
    <property type="entry name" value="PLP-dependent transferases"/>
    <property type="match status" value="1"/>
</dbReference>
<dbReference type="GO" id="GO:0030170">
    <property type="term" value="F:pyridoxal phosphate binding"/>
    <property type="evidence" value="ECO:0007669"/>
    <property type="project" value="InterPro"/>
</dbReference>
<dbReference type="Proteomes" id="UP000184073">
    <property type="component" value="Unassembled WGS sequence"/>
</dbReference>
<dbReference type="RefSeq" id="XP_040664282.1">
    <property type="nucleotide sequence ID" value="XM_040806093.1"/>
</dbReference>
<dbReference type="Gene3D" id="3.40.640.10">
    <property type="entry name" value="Type I PLP-dependent aspartate aminotransferase-like (Major domain)"/>
    <property type="match status" value="1"/>
</dbReference>
<name>A0A1L9PAF9_ASPVE</name>
<dbReference type="Gene3D" id="6.10.140.2150">
    <property type="match status" value="1"/>
</dbReference>
<proteinExistence type="inferred from homology"/>
<dbReference type="FunFam" id="3.40.640.10:FF:000020">
    <property type="entry name" value="sphingosine-1-phosphate lyase 1"/>
    <property type="match status" value="1"/>
</dbReference>
<evidence type="ECO:0000256" key="12">
    <source>
        <dbReference type="ARBA" id="ARBA00023239"/>
    </source>
</evidence>
<keyword evidence="5" id="KW-0812">Transmembrane</keyword>
<dbReference type="OrthoDB" id="10254570at2759"/>
<evidence type="ECO:0000256" key="6">
    <source>
        <dbReference type="ARBA" id="ARBA00022824"/>
    </source>
</evidence>
<dbReference type="GO" id="GO:0030149">
    <property type="term" value="P:sphingolipid catabolic process"/>
    <property type="evidence" value="ECO:0007669"/>
    <property type="project" value="TreeGrafter"/>
</dbReference>
<evidence type="ECO:0000256" key="3">
    <source>
        <dbReference type="ARBA" id="ARBA00004760"/>
    </source>
</evidence>
<dbReference type="PANTHER" id="PTHR42735:SF6">
    <property type="entry name" value="SPHINGOSINE-1-PHOSPHATE LYASE 1"/>
    <property type="match status" value="1"/>
</dbReference>
<evidence type="ECO:0000256" key="10">
    <source>
        <dbReference type="ARBA" id="ARBA00023098"/>
    </source>
</evidence>
<dbReference type="InterPro" id="IPR015421">
    <property type="entry name" value="PyrdxlP-dep_Trfase_major"/>
</dbReference>
<dbReference type="Pfam" id="PF00282">
    <property type="entry name" value="Pyridoxal_deC"/>
    <property type="match status" value="1"/>
</dbReference>
<keyword evidence="8" id="KW-0746">Sphingolipid metabolism</keyword>
<accession>A0A1L9PAF9</accession>
<evidence type="ECO:0000256" key="17">
    <source>
        <dbReference type="RuleBase" id="RU000382"/>
    </source>
</evidence>
<comment type="cofactor">
    <cofactor evidence="1 16 17">
        <name>pyridoxal 5'-phosphate</name>
        <dbReference type="ChEBI" id="CHEBI:597326"/>
    </cofactor>
</comment>
<comment type="subcellular location">
    <subcellularLocation>
        <location evidence="2">Endoplasmic reticulum membrane</location>
        <topology evidence="2">Single-pass membrane protein</topology>
    </subcellularLocation>
</comment>
<evidence type="ECO:0000256" key="11">
    <source>
        <dbReference type="ARBA" id="ARBA00023136"/>
    </source>
</evidence>
<dbReference type="InterPro" id="IPR002129">
    <property type="entry name" value="PyrdxlP-dep_de-COase"/>
</dbReference>
<reference evidence="19" key="1">
    <citation type="journal article" date="2017" name="Genome Biol.">
        <title>Comparative genomics reveals high biological diversity and specific adaptations in the industrially and medically important fungal genus Aspergillus.</title>
        <authorList>
            <person name="de Vries R.P."/>
            <person name="Riley R."/>
            <person name="Wiebenga A."/>
            <person name="Aguilar-Osorio G."/>
            <person name="Amillis S."/>
            <person name="Uchima C.A."/>
            <person name="Anderluh G."/>
            <person name="Asadollahi M."/>
            <person name="Askin M."/>
            <person name="Barry K."/>
            <person name="Battaglia E."/>
            <person name="Bayram O."/>
            <person name="Benocci T."/>
            <person name="Braus-Stromeyer S.A."/>
            <person name="Caldana C."/>
            <person name="Canovas D."/>
            <person name="Cerqueira G.C."/>
            <person name="Chen F."/>
            <person name="Chen W."/>
            <person name="Choi C."/>
            <person name="Clum A."/>
            <person name="Dos Santos R.A."/>
            <person name="Damasio A.R."/>
            <person name="Diallinas G."/>
            <person name="Emri T."/>
            <person name="Fekete E."/>
            <person name="Flipphi M."/>
            <person name="Freyberg S."/>
            <person name="Gallo A."/>
            <person name="Gournas C."/>
            <person name="Habgood R."/>
            <person name="Hainaut M."/>
            <person name="Harispe M.L."/>
            <person name="Henrissat B."/>
            <person name="Hilden K.S."/>
            <person name="Hope R."/>
            <person name="Hossain A."/>
            <person name="Karabika E."/>
            <person name="Karaffa L."/>
            <person name="Karanyi Z."/>
            <person name="Krasevec N."/>
            <person name="Kuo A."/>
            <person name="Kusch H."/>
            <person name="LaButti K."/>
            <person name="Lagendijk E.L."/>
            <person name="Lapidus A."/>
            <person name="Levasseur A."/>
            <person name="Lindquist E."/>
            <person name="Lipzen A."/>
            <person name="Logrieco A.F."/>
            <person name="MacCabe A."/>
            <person name="Maekelae M.R."/>
            <person name="Malavazi I."/>
            <person name="Melin P."/>
            <person name="Meyer V."/>
            <person name="Mielnichuk N."/>
            <person name="Miskei M."/>
            <person name="Molnar A.P."/>
            <person name="Mule G."/>
            <person name="Ngan C.Y."/>
            <person name="Orejas M."/>
            <person name="Orosz E."/>
            <person name="Ouedraogo J.P."/>
            <person name="Overkamp K.M."/>
            <person name="Park H.-S."/>
            <person name="Perrone G."/>
            <person name="Piumi F."/>
            <person name="Punt P.J."/>
            <person name="Ram A.F."/>
            <person name="Ramon A."/>
            <person name="Rauscher S."/>
            <person name="Record E."/>
            <person name="Riano-Pachon D.M."/>
            <person name="Robert V."/>
            <person name="Roehrig J."/>
            <person name="Ruller R."/>
            <person name="Salamov A."/>
            <person name="Salih N.S."/>
            <person name="Samson R.A."/>
            <person name="Sandor E."/>
            <person name="Sanguinetti M."/>
            <person name="Schuetze T."/>
            <person name="Sepcic K."/>
            <person name="Shelest E."/>
            <person name="Sherlock G."/>
            <person name="Sophianopoulou V."/>
            <person name="Squina F.M."/>
            <person name="Sun H."/>
            <person name="Susca A."/>
            <person name="Todd R.B."/>
            <person name="Tsang A."/>
            <person name="Unkles S.E."/>
            <person name="van de Wiele N."/>
            <person name="van Rossen-Uffink D."/>
            <person name="Oliveira J.V."/>
            <person name="Vesth T.C."/>
            <person name="Visser J."/>
            <person name="Yu J.-H."/>
            <person name="Zhou M."/>
            <person name="Andersen M.R."/>
            <person name="Archer D.B."/>
            <person name="Baker S.E."/>
            <person name="Benoit I."/>
            <person name="Brakhage A.A."/>
            <person name="Braus G.H."/>
            <person name="Fischer R."/>
            <person name="Frisvad J.C."/>
            <person name="Goldman G.H."/>
            <person name="Houbraken J."/>
            <person name="Oakley B."/>
            <person name="Pocsi I."/>
            <person name="Scazzocchio C."/>
            <person name="Seiboth B."/>
            <person name="vanKuyk P.A."/>
            <person name="Wortman J."/>
            <person name="Dyer P.S."/>
            <person name="Grigoriev I.V."/>
        </authorList>
    </citation>
    <scope>NUCLEOTIDE SEQUENCE [LARGE SCALE GENOMIC DNA]</scope>
    <source>
        <strain evidence="19">CBS 583.65</strain>
    </source>
</reference>
<keyword evidence="12 17" id="KW-0456">Lyase</keyword>
<dbReference type="InterPro" id="IPR015424">
    <property type="entry name" value="PyrdxlP-dep_Trfase"/>
</dbReference>
<evidence type="ECO:0000313" key="18">
    <source>
        <dbReference type="EMBL" id="OJI98519.1"/>
    </source>
</evidence>
<sequence>MATSVLPVALQNKLLGYGKTPSAQLAILNLDLIRNIVFILFLLRYVRKTFYSLRGYGFVGSIRNVLLAIRLYCYSLFLRLPGVRGQVDKQVSTAIEGLESKLIPNGPGVTRYLTLPKEGWTPEQIRAELEKLGNMEHTRWEDGRVSGAVYHGGKDLIKIQAEAFEKFGVTNPIHPDVFPGVRKMEAEVVAMVLAMFNGPSDGAGVTTSGGTESILMACLGARNKARAERGVTEPEMIIPDTAHAAFIKACNYFGMKLHRVPCPAPEFKVDVTAVRRLINSNTVLLVGSAPNFPHGMVDDIPALSRLATHYRIPLHVDCCLGSFVIAHLKKAGFPSPYEEEGGFDFRQPGVTSISVDTHKYGFAPKGNSVLLYRSKAYRSHQYFIYPDWSGGVYASPSVAGSRPGALIAGCWASLMNVGESGYIKSCLDIVNAAKKFESAINEDARLSSHLQIVGQPMVSVIAFESKNVAIDIYDIADDLSSKGWHLNALQSPPAMHVAFTIPTAAAVDTLITDVIAVVEKELEKAEERKRQGKSYAIKRGDTAALYGVAGSMPDKSIVSRLAEGFLDTLYKA</sequence>
<evidence type="ECO:0000256" key="15">
    <source>
        <dbReference type="ARBA" id="ARBA00042568"/>
    </source>
</evidence>
<dbReference type="AlphaFoldDB" id="A0A1L9PAF9"/>
<evidence type="ECO:0000256" key="5">
    <source>
        <dbReference type="ARBA" id="ARBA00022692"/>
    </source>
</evidence>
<dbReference type="GO" id="GO:0005789">
    <property type="term" value="C:endoplasmic reticulum membrane"/>
    <property type="evidence" value="ECO:0007669"/>
    <property type="project" value="UniProtKB-SubCell"/>
</dbReference>
<keyword evidence="19" id="KW-1185">Reference proteome</keyword>
<evidence type="ECO:0000256" key="7">
    <source>
        <dbReference type="ARBA" id="ARBA00022898"/>
    </source>
</evidence>
<keyword evidence="7 16" id="KW-0663">Pyridoxal phosphate</keyword>